<dbReference type="InterPro" id="IPR012349">
    <property type="entry name" value="Split_barrel_FMN-bd"/>
</dbReference>
<evidence type="ECO:0000313" key="1">
    <source>
        <dbReference type="EMBL" id="MCU6698246.1"/>
    </source>
</evidence>
<gene>
    <name evidence="1" type="ORF">OCV63_15305</name>
</gene>
<dbReference type="EMBL" id="JAOQKC010000028">
    <property type="protein sequence ID" value="MCU6698246.1"/>
    <property type="molecule type" value="Genomic_DNA"/>
</dbReference>
<dbReference type="PANTHER" id="PTHR34071:SF2">
    <property type="entry name" value="FLAVIN-NUCLEOTIDE-BINDING PROTEIN"/>
    <property type="match status" value="1"/>
</dbReference>
<sequence>MRRKDREVTNIIEILQIIEKAKVLHLALFDADYPYIVPLHYGYEYTKGILIFYMHCAKEGHKLDLIRSNPNVCIEVESDVELISGGDVACKYGASFASVIGRGRAELTENVQEKIRGLSLFMKNQTGHEFNINEEMASTVEVIKVVISEFTAKSRSKA</sequence>
<organism evidence="1 2">
    <name type="scientific">Laedolimicola ammoniilytica</name>
    <dbReference type="NCBI Taxonomy" id="2981771"/>
    <lineage>
        <taxon>Bacteria</taxon>
        <taxon>Bacillati</taxon>
        <taxon>Bacillota</taxon>
        <taxon>Clostridia</taxon>
        <taxon>Lachnospirales</taxon>
        <taxon>Lachnospiraceae</taxon>
        <taxon>Laedolimicola</taxon>
    </lineage>
</organism>
<name>A0ABT2S0Y7_9FIRM</name>
<reference evidence="1 2" key="1">
    <citation type="journal article" date="2021" name="ISME Commun">
        <title>Automated analysis of genomic sequences facilitates high-throughput and comprehensive description of bacteria.</title>
        <authorList>
            <person name="Hitch T.C.A."/>
        </authorList>
    </citation>
    <scope>NUCLEOTIDE SEQUENCE [LARGE SCALE GENOMIC DNA]</scope>
    <source>
        <strain evidence="1 2">Sanger_04</strain>
    </source>
</reference>
<dbReference type="SUPFAM" id="SSF50475">
    <property type="entry name" value="FMN-binding split barrel"/>
    <property type="match status" value="1"/>
</dbReference>
<dbReference type="Gene3D" id="2.30.110.10">
    <property type="entry name" value="Electron Transport, Fmn-binding Protein, Chain A"/>
    <property type="match status" value="1"/>
</dbReference>
<accession>A0ABT2S0Y7</accession>
<keyword evidence="2" id="KW-1185">Reference proteome</keyword>
<dbReference type="RefSeq" id="WP_158365168.1">
    <property type="nucleotide sequence ID" value="NZ_JAOQKC010000028.1"/>
</dbReference>
<dbReference type="InterPro" id="IPR024747">
    <property type="entry name" value="Pyridox_Oxase-rel"/>
</dbReference>
<comment type="caution">
    <text evidence="1">The sequence shown here is derived from an EMBL/GenBank/DDBJ whole genome shotgun (WGS) entry which is preliminary data.</text>
</comment>
<evidence type="ECO:0000313" key="2">
    <source>
        <dbReference type="Proteomes" id="UP001652461"/>
    </source>
</evidence>
<dbReference type="Proteomes" id="UP001652461">
    <property type="component" value="Unassembled WGS sequence"/>
</dbReference>
<dbReference type="PANTHER" id="PTHR34071">
    <property type="entry name" value="5-NITROIMIDAZOLE ANTIBIOTICS RESISTANCE PROTEIN, NIMA-FAMILY-RELATED PROTEIN-RELATED"/>
    <property type="match status" value="1"/>
</dbReference>
<proteinExistence type="predicted"/>
<dbReference type="Pfam" id="PF12900">
    <property type="entry name" value="Pyridox_ox_2"/>
    <property type="match status" value="1"/>
</dbReference>
<protein>
    <submittedName>
        <fullName evidence="1">Pyridoxamine 5'-phosphate oxidase family protein</fullName>
    </submittedName>
</protein>